<organism evidence="2 3">
    <name type="scientific">Saxibacter everestensis</name>
    <dbReference type="NCBI Taxonomy" id="2909229"/>
    <lineage>
        <taxon>Bacteria</taxon>
        <taxon>Bacillati</taxon>
        <taxon>Actinomycetota</taxon>
        <taxon>Actinomycetes</taxon>
        <taxon>Micrococcales</taxon>
        <taxon>Brevibacteriaceae</taxon>
        <taxon>Saxibacter</taxon>
    </lineage>
</organism>
<proteinExistence type="predicted"/>
<protein>
    <submittedName>
        <fullName evidence="2">Maleylpyruvate isomerase family mycothiol-dependent enzyme</fullName>
    </submittedName>
</protein>
<dbReference type="EMBL" id="CP090958">
    <property type="protein sequence ID" value="WGW11841.1"/>
    <property type="molecule type" value="Genomic_DNA"/>
</dbReference>
<dbReference type="Proteomes" id="UP001209083">
    <property type="component" value="Chromosome"/>
</dbReference>
<name>A0ABY8QSM8_9MICO</name>
<reference evidence="2 3" key="1">
    <citation type="submission" date="2023-05" db="EMBL/GenBank/DDBJ databases">
        <title>Lithophilousrod everest ZFBP1038 complete genpme.</title>
        <authorList>
            <person name="Tian M."/>
        </authorList>
    </citation>
    <scope>NUCLEOTIDE SEQUENCE [LARGE SCALE GENOMIC DNA]</scope>
    <source>
        <strain evidence="2 3">ZFBP1038</strain>
    </source>
</reference>
<dbReference type="Pfam" id="PF11716">
    <property type="entry name" value="MDMPI_N"/>
    <property type="match status" value="1"/>
</dbReference>
<evidence type="ECO:0000313" key="2">
    <source>
        <dbReference type="EMBL" id="WGW11841.1"/>
    </source>
</evidence>
<dbReference type="NCBIfam" id="TIGR03083">
    <property type="entry name" value="maleylpyruvate isomerase family mycothiol-dependent enzyme"/>
    <property type="match status" value="1"/>
</dbReference>
<dbReference type="InterPro" id="IPR034660">
    <property type="entry name" value="DinB/YfiT-like"/>
</dbReference>
<accession>A0ABY8QSM8</accession>
<feature type="domain" description="Mycothiol-dependent maleylpyruvate isomerase metal-binding" evidence="1">
    <location>
        <begin position="16"/>
        <end position="93"/>
    </location>
</feature>
<dbReference type="InterPro" id="IPR024344">
    <property type="entry name" value="MDMPI_metal-binding"/>
</dbReference>
<gene>
    <name evidence="2" type="ORF">LWF01_17395</name>
</gene>
<evidence type="ECO:0000259" key="1">
    <source>
        <dbReference type="Pfam" id="PF11716"/>
    </source>
</evidence>
<dbReference type="Gene3D" id="1.20.120.450">
    <property type="entry name" value="dinb family like domain"/>
    <property type="match status" value="1"/>
</dbReference>
<sequence>MITTDTGVQALVGLQFQALAETLAGQPTSIADAPSLCEGWNVRHVVAHMTMAARYDGPAYMAELAAVGHNFEALSNKIARRDGERPFDTLLDDLWSDTMAAWAFPGGGAIGTLAHVVIHGLDITVALGLPRTADDQATRLILDSLTTGDLASSFGTAPGGRKLKATDLEWQSGNGTVLEADAGDLILALAGRPRPQLTLAVQ</sequence>
<dbReference type="SUPFAM" id="SSF109854">
    <property type="entry name" value="DinB/YfiT-like putative metalloenzymes"/>
    <property type="match status" value="1"/>
</dbReference>
<keyword evidence="2" id="KW-0413">Isomerase</keyword>
<keyword evidence="3" id="KW-1185">Reference proteome</keyword>
<dbReference type="GO" id="GO:0016853">
    <property type="term" value="F:isomerase activity"/>
    <property type="evidence" value="ECO:0007669"/>
    <property type="project" value="UniProtKB-KW"/>
</dbReference>
<evidence type="ECO:0000313" key="3">
    <source>
        <dbReference type="Proteomes" id="UP001209083"/>
    </source>
</evidence>
<dbReference type="RefSeq" id="WP_349638634.1">
    <property type="nucleotide sequence ID" value="NZ_CP090958.1"/>
</dbReference>
<dbReference type="InterPro" id="IPR017517">
    <property type="entry name" value="Maleyloyr_isom"/>
</dbReference>